<dbReference type="EMBL" id="JAPHNI010000133">
    <property type="protein sequence ID" value="KAJ8115563.1"/>
    <property type="molecule type" value="Genomic_DNA"/>
</dbReference>
<keyword evidence="2" id="KW-1185">Reference proteome</keyword>
<protein>
    <submittedName>
        <fullName evidence="1">Uncharacterized protein</fullName>
    </submittedName>
</protein>
<gene>
    <name evidence="1" type="ORF">OPT61_g2817</name>
</gene>
<comment type="caution">
    <text evidence="1">The sequence shown here is derived from an EMBL/GenBank/DDBJ whole genome shotgun (WGS) entry which is preliminary data.</text>
</comment>
<proteinExistence type="predicted"/>
<evidence type="ECO:0000313" key="2">
    <source>
        <dbReference type="Proteomes" id="UP001153331"/>
    </source>
</evidence>
<reference evidence="1" key="1">
    <citation type="submission" date="2022-11" db="EMBL/GenBank/DDBJ databases">
        <title>Genome Sequence of Boeremia exigua.</title>
        <authorList>
            <person name="Buettner E."/>
        </authorList>
    </citation>
    <scope>NUCLEOTIDE SEQUENCE</scope>
    <source>
        <strain evidence="1">CU02</strain>
    </source>
</reference>
<organism evidence="1 2">
    <name type="scientific">Boeremia exigua</name>
    <dbReference type="NCBI Taxonomy" id="749465"/>
    <lineage>
        <taxon>Eukaryota</taxon>
        <taxon>Fungi</taxon>
        <taxon>Dikarya</taxon>
        <taxon>Ascomycota</taxon>
        <taxon>Pezizomycotina</taxon>
        <taxon>Dothideomycetes</taxon>
        <taxon>Pleosporomycetidae</taxon>
        <taxon>Pleosporales</taxon>
        <taxon>Pleosporineae</taxon>
        <taxon>Didymellaceae</taxon>
        <taxon>Boeremia</taxon>
    </lineage>
</organism>
<sequence>MLSWAPFRRLVQEVTEILLEKGLPKDLRFQPTAIGALRNAAEAMVTTNFEVLHHHHNNGSSASQEGSRSTAKTATTVATTAAAGQTASPRVTRGQEDTDFLFRWKRSVDAHVVDKDDPFIALVHENAPAPDNGPSSGNKKRRSLPWLKDNHVEEDSEYREDDEEEDNDYREDKKSVRGWGENDTTNKLSVLASTVAAVLEIDASATELLWQLL</sequence>
<accession>A0ACC2IK32</accession>
<evidence type="ECO:0000313" key="1">
    <source>
        <dbReference type="EMBL" id="KAJ8115563.1"/>
    </source>
</evidence>
<name>A0ACC2IK32_9PLEO</name>
<dbReference type="Proteomes" id="UP001153331">
    <property type="component" value="Unassembled WGS sequence"/>
</dbReference>